<dbReference type="Gene3D" id="2.170.150.80">
    <property type="entry name" value="NAC domain"/>
    <property type="match status" value="1"/>
</dbReference>
<dbReference type="GO" id="GO:0006355">
    <property type="term" value="P:regulation of DNA-templated transcription"/>
    <property type="evidence" value="ECO:0007669"/>
    <property type="project" value="InterPro"/>
</dbReference>
<dbReference type="GO" id="GO:0003677">
    <property type="term" value="F:DNA binding"/>
    <property type="evidence" value="ECO:0007669"/>
    <property type="project" value="UniProtKB-KW"/>
</dbReference>
<dbReference type="AlphaFoldDB" id="A0A8S9HDP3"/>
<accession>A0A8S9HDP3</accession>
<dbReference type="SUPFAM" id="SSF101941">
    <property type="entry name" value="NAC domain"/>
    <property type="match status" value="1"/>
</dbReference>
<dbReference type="InterPro" id="IPR036093">
    <property type="entry name" value="NAC_dom_sf"/>
</dbReference>
<dbReference type="PROSITE" id="PS51005">
    <property type="entry name" value="NAC"/>
    <property type="match status" value="1"/>
</dbReference>
<dbReference type="Proteomes" id="UP000712281">
    <property type="component" value="Unassembled WGS sequence"/>
</dbReference>
<reference evidence="6" key="1">
    <citation type="submission" date="2019-12" db="EMBL/GenBank/DDBJ databases">
        <title>Genome sequencing and annotation of Brassica cretica.</title>
        <authorList>
            <person name="Studholme D.J."/>
            <person name="Sarris P.F."/>
        </authorList>
    </citation>
    <scope>NUCLEOTIDE SEQUENCE</scope>
    <source>
        <strain evidence="6">PFS-001/15</strain>
        <tissue evidence="6">Leaf</tissue>
    </source>
</reference>
<comment type="caution">
    <text evidence="6">The sequence shown here is derived from an EMBL/GenBank/DDBJ whole genome shotgun (WGS) entry which is preliminary data.</text>
</comment>
<keyword evidence="1" id="KW-0805">Transcription regulation</keyword>
<evidence type="ECO:0000313" key="6">
    <source>
        <dbReference type="EMBL" id="KAF2556143.1"/>
    </source>
</evidence>
<evidence type="ECO:0000256" key="1">
    <source>
        <dbReference type="ARBA" id="ARBA00023015"/>
    </source>
</evidence>
<keyword evidence="4" id="KW-0539">Nucleus</keyword>
<name>A0A8S9HDP3_BRACR</name>
<dbReference type="InterPro" id="IPR003441">
    <property type="entry name" value="NAC-dom"/>
</dbReference>
<organism evidence="6 7">
    <name type="scientific">Brassica cretica</name>
    <name type="common">Mustard</name>
    <dbReference type="NCBI Taxonomy" id="69181"/>
    <lineage>
        <taxon>Eukaryota</taxon>
        <taxon>Viridiplantae</taxon>
        <taxon>Streptophyta</taxon>
        <taxon>Embryophyta</taxon>
        <taxon>Tracheophyta</taxon>
        <taxon>Spermatophyta</taxon>
        <taxon>Magnoliopsida</taxon>
        <taxon>eudicotyledons</taxon>
        <taxon>Gunneridae</taxon>
        <taxon>Pentapetalae</taxon>
        <taxon>rosids</taxon>
        <taxon>malvids</taxon>
        <taxon>Brassicales</taxon>
        <taxon>Brassicaceae</taxon>
        <taxon>Brassiceae</taxon>
        <taxon>Brassica</taxon>
    </lineage>
</organism>
<sequence>MVNPVGLRFLPTEEEIVDHYLRLKNHGGSNTSHVDQVISTINICNFDPWELPRKSHESYPTVEPKNPHQLSVFFDKKQETELEEAIHGAFDNLSSYDWKYLLGDDEQSKTVSMQNSLTGVFDWA</sequence>
<evidence type="ECO:0000313" key="7">
    <source>
        <dbReference type="Proteomes" id="UP000712281"/>
    </source>
</evidence>
<evidence type="ECO:0000256" key="3">
    <source>
        <dbReference type="ARBA" id="ARBA00023163"/>
    </source>
</evidence>
<evidence type="ECO:0000256" key="2">
    <source>
        <dbReference type="ARBA" id="ARBA00023125"/>
    </source>
</evidence>
<evidence type="ECO:0000259" key="5">
    <source>
        <dbReference type="PROSITE" id="PS51005"/>
    </source>
</evidence>
<proteinExistence type="predicted"/>
<feature type="domain" description="NAC" evidence="5">
    <location>
        <begin position="3"/>
        <end position="124"/>
    </location>
</feature>
<dbReference type="EMBL" id="QGKW02001940">
    <property type="protein sequence ID" value="KAF2556143.1"/>
    <property type="molecule type" value="Genomic_DNA"/>
</dbReference>
<keyword evidence="3" id="KW-0804">Transcription</keyword>
<keyword evidence="2" id="KW-0238">DNA-binding</keyword>
<protein>
    <recommendedName>
        <fullName evidence="5">NAC domain-containing protein</fullName>
    </recommendedName>
</protein>
<gene>
    <name evidence="6" type="ORF">F2Q68_00012735</name>
</gene>
<evidence type="ECO:0000256" key="4">
    <source>
        <dbReference type="ARBA" id="ARBA00023242"/>
    </source>
</evidence>
<dbReference type="Pfam" id="PF02365">
    <property type="entry name" value="NAM"/>
    <property type="match status" value="1"/>
</dbReference>